<dbReference type="EMBL" id="SLWN01000015">
    <property type="protein sequence ID" value="TCO18634.1"/>
    <property type="molecule type" value="Genomic_DNA"/>
</dbReference>
<organism evidence="1 2">
    <name type="scientific">Kribbella steppae</name>
    <dbReference type="NCBI Taxonomy" id="2512223"/>
    <lineage>
        <taxon>Bacteria</taxon>
        <taxon>Bacillati</taxon>
        <taxon>Actinomycetota</taxon>
        <taxon>Actinomycetes</taxon>
        <taxon>Propionibacteriales</taxon>
        <taxon>Kribbellaceae</taxon>
        <taxon>Kribbella</taxon>
    </lineage>
</organism>
<dbReference type="SUPFAM" id="SSF51197">
    <property type="entry name" value="Clavaminate synthase-like"/>
    <property type="match status" value="1"/>
</dbReference>
<dbReference type="Proteomes" id="UP000294508">
    <property type="component" value="Unassembled WGS sequence"/>
</dbReference>
<gene>
    <name evidence="1" type="ORF">EV652_115179</name>
</gene>
<dbReference type="Pfam" id="PF05721">
    <property type="entry name" value="PhyH"/>
    <property type="match status" value="1"/>
</dbReference>
<dbReference type="AlphaFoldDB" id="A0A4R2H254"/>
<dbReference type="InterPro" id="IPR008775">
    <property type="entry name" value="Phytyl_CoA_dOase-like"/>
</dbReference>
<dbReference type="Gene3D" id="2.60.120.620">
    <property type="entry name" value="q2cbj1_9rhob like domain"/>
    <property type="match status" value="1"/>
</dbReference>
<evidence type="ECO:0000313" key="2">
    <source>
        <dbReference type="Proteomes" id="UP000294508"/>
    </source>
</evidence>
<reference evidence="1 2" key="1">
    <citation type="journal article" date="2015" name="Stand. Genomic Sci.">
        <title>Genomic Encyclopedia of Bacterial and Archaeal Type Strains, Phase III: the genomes of soil and plant-associated and newly described type strains.</title>
        <authorList>
            <person name="Whitman W.B."/>
            <person name="Woyke T."/>
            <person name="Klenk H.P."/>
            <person name="Zhou Y."/>
            <person name="Lilburn T.G."/>
            <person name="Beck B.J."/>
            <person name="De Vos P."/>
            <person name="Vandamme P."/>
            <person name="Eisen J.A."/>
            <person name="Garrity G."/>
            <person name="Hugenholtz P."/>
            <person name="Kyrpides N.C."/>
        </authorList>
    </citation>
    <scope>NUCLEOTIDE SEQUENCE [LARGE SCALE GENOMIC DNA]</scope>
    <source>
        <strain evidence="1 2">VKM Ac-2572</strain>
    </source>
</reference>
<dbReference type="GO" id="GO:0016706">
    <property type="term" value="F:2-oxoglutarate-dependent dioxygenase activity"/>
    <property type="evidence" value="ECO:0007669"/>
    <property type="project" value="UniProtKB-ARBA"/>
</dbReference>
<dbReference type="RefSeq" id="WP_132213767.1">
    <property type="nucleotide sequence ID" value="NZ_SLWN01000015.1"/>
</dbReference>
<comment type="caution">
    <text evidence="1">The sequence shown here is derived from an EMBL/GenBank/DDBJ whole genome shotgun (WGS) entry which is preliminary data.</text>
</comment>
<sequence length="61" mass="6737">MVDGFEVDGVPLRAVELAGRAGDVFFMHCDTFHTAAPNCLDQPRMMATNIIRLEQGSRRTA</sequence>
<name>A0A4R2H254_9ACTN</name>
<dbReference type="OrthoDB" id="9798771at2"/>
<protein>
    <submittedName>
        <fullName evidence="1">Phytanoyl-CoA dioxygenase PhyH</fullName>
    </submittedName>
</protein>
<evidence type="ECO:0000313" key="1">
    <source>
        <dbReference type="EMBL" id="TCO18634.1"/>
    </source>
</evidence>
<accession>A0A4R2H254</accession>
<keyword evidence="1" id="KW-0223">Dioxygenase</keyword>
<keyword evidence="2" id="KW-1185">Reference proteome</keyword>
<keyword evidence="1" id="KW-0560">Oxidoreductase</keyword>
<proteinExistence type="predicted"/>